<protein>
    <submittedName>
        <fullName evidence="1">Uncharacterized protein</fullName>
    </submittedName>
</protein>
<name>A0A8J5SBL4_ZIZPA</name>
<sequence length="91" mass="9803">MGLQQQGGGGFLGGGLRQRSVGAMAWAARWGVLAAGTPTVPHRGNDFKRGMTGWWLRAVEASGALRRDGGFKRERGLRSKRRGCGFGNFKL</sequence>
<dbReference type="EMBL" id="JAAALK010000284">
    <property type="protein sequence ID" value="KAG8068623.1"/>
    <property type="molecule type" value="Genomic_DNA"/>
</dbReference>
<dbReference type="AlphaFoldDB" id="A0A8J5SBL4"/>
<accession>A0A8J5SBL4</accession>
<evidence type="ECO:0000313" key="1">
    <source>
        <dbReference type="EMBL" id="KAG8068623.1"/>
    </source>
</evidence>
<evidence type="ECO:0000313" key="2">
    <source>
        <dbReference type="Proteomes" id="UP000729402"/>
    </source>
</evidence>
<keyword evidence="2" id="KW-1185">Reference proteome</keyword>
<reference evidence="1" key="2">
    <citation type="submission" date="2021-02" db="EMBL/GenBank/DDBJ databases">
        <authorList>
            <person name="Kimball J.A."/>
            <person name="Haas M.W."/>
            <person name="Macchietto M."/>
            <person name="Kono T."/>
            <person name="Duquette J."/>
            <person name="Shao M."/>
        </authorList>
    </citation>
    <scope>NUCLEOTIDE SEQUENCE</scope>
    <source>
        <tissue evidence="1">Fresh leaf tissue</tissue>
    </source>
</reference>
<gene>
    <name evidence="1" type="ORF">GUJ93_ZPchr0005g14639</name>
</gene>
<organism evidence="1 2">
    <name type="scientific">Zizania palustris</name>
    <name type="common">Northern wild rice</name>
    <dbReference type="NCBI Taxonomy" id="103762"/>
    <lineage>
        <taxon>Eukaryota</taxon>
        <taxon>Viridiplantae</taxon>
        <taxon>Streptophyta</taxon>
        <taxon>Embryophyta</taxon>
        <taxon>Tracheophyta</taxon>
        <taxon>Spermatophyta</taxon>
        <taxon>Magnoliopsida</taxon>
        <taxon>Liliopsida</taxon>
        <taxon>Poales</taxon>
        <taxon>Poaceae</taxon>
        <taxon>BOP clade</taxon>
        <taxon>Oryzoideae</taxon>
        <taxon>Oryzeae</taxon>
        <taxon>Zizaniinae</taxon>
        <taxon>Zizania</taxon>
    </lineage>
</organism>
<reference evidence="1" key="1">
    <citation type="journal article" date="2021" name="bioRxiv">
        <title>Whole Genome Assembly and Annotation of Northern Wild Rice, Zizania palustris L., Supports a Whole Genome Duplication in the Zizania Genus.</title>
        <authorList>
            <person name="Haas M."/>
            <person name="Kono T."/>
            <person name="Macchietto M."/>
            <person name="Millas R."/>
            <person name="McGilp L."/>
            <person name="Shao M."/>
            <person name="Duquette J."/>
            <person name="Hirsch C.N."/>
            <person name="Kimball J."/>
        </authorList>
    </citation>
    <scope>NUCLEOTIDE SEQUENCE</scope>
    <source>
        <tissue evidence="1">Fresh leaf tissue</tissue>
    </source>
</reference>
<dbReference type="Proteomes" id="UP000729402">
    <property type="component" value="Unassembled WGS sequence"/>
</dbReference>
<proteinExistence type="predicted"/>
<comment type="caution">
    <text evidence="1">The sequence shown here is derived from an EMBL/GenBank/DDBJ whole genome shotgun (WGS) entry which is preliminary data.</text>
</comment>